<dbReference type="InterPro" id="IPR020568">
    <property type="entry name" value="Ribosomal_Su5_D2-typ_SF"/>
</dbReference>
<feature type="region of interest" description="Disordered" evidence="9">
    <location>
        <begin position="115"/>
        <end position="139"/>
    </location>
</feature>
<evidence type="ECO:0000256" key="7">
    <source>
        <dbReference type="HAMAP-Rule" id="MF_00227"/>
    </source>
</evidence>
<evidence type="ECO:0000256" key="2">
    <source>
        <dbReference type="ARBA" id="ARBA00022694"/>
    </source>
</evidence>
<proteinExistence type="inferred from homology"/>
<dbReference type="PANTHER" id="PTHR33992:SF1">
    <property type="entry name" value="RIBONUCLEASE P PROTEIN COMPONENT"/>
    <property type="match status" value="1"/>
</dbReference>
<accession>A0A426TSH1</accession>
<keyword evidence="5 7" id="KW-0378">Hydrolase</keyword>
<dbReference type="PANTHER" id="PTHR33992">
    <property type="entry name" value="RIBONUCLEASE P PROTEIN COMPONENT"/>
    <property type="match status" value="1"/>
</dbReference>
<dbReference type="AlphaFoldDB" id="A0A426TSH1"/>
<dbReference type="NCBIfam" id="TIGR00188">
    <property type="entry name" value="rnpA"/>
    <property type="match status" value="1"/>
</dbReference>
<comment type="caution">
    <text evidence="10">The sequence shown here is derived from an EMBL/GenBank/DDBJ whole genome shotgun (WGS) entry which is preliminary data.</text>
</comment>
<dbReference type="GO" id="GO:0001682">
    <property type="term" value="P:tRNA 5'-leader removal"/>
    <property type="evidence" value="ECO:0007669"/>
    <property type="project" value="UniProtKB-UniRule"/>
</dbReference>
<dbReference type="GO" id="GO:0004526">
    <property type="term" value="F:ribonuclease P activity"/>
    <property type="evidence" value="ECO:0007669"/>
    <property type="project" value="UniProtKB-UniRule"/>
</dbReference>
<evidence type="ECO:0000256" key="5">
    <source>
        <dbReference type="ARBA" id="ARBA00022801"/>
    </source>
</evidence>
<dbReference type="Gene3D" id="3.30.230.10">
    <property type="match status" value="1"/>
</dbReference>
<protein>
    <recommendedName>
        <fullName evidence="7 8">Ribonuclease P protein component</fullName>
        <shortName evidence="7">RNase P protein</shortName>
        <shortName evidence="7">RNaseP protein</shortName>
        <ecNumber evidence="7 8">3.1.26.5</ecNumber>
    </recommendedName>
    <alternativeName>
        <fullName evidence="7">Protein C5</fullName>
    </alternativeName>
</protein>
<keyword evidence="3 7" id="KW-0540">Nuclease</keyword>
<organism evidence="10 11">
    <name type="scientific">Candidatus Viridilinea halotolerans</name>
    <dbReference type="NCBI Taxonomy" id="2491704"/>
    <lineage>
        <taxon>Bacteria</taxon>
        <taxon>Bacillati</taxon>
        <taxon>Chloroflexota</taxon>
        <taxon>Chloroflexia</taxon>
        <taxon>Chloroflexales</taxon>
        <taxon>Chloroflexineae</taxon>
        <taxon>Oscillochloridaceae</taxon>
        <taxon>Candidatus Viridilinea</taxon>
    </lineage>
</organism>
<dbReference type="EMBL" id="RSAS01000814">
    <property type="protein sequence ID" value="RRR67023.1"/>
    <property type="molecule type" value="Genomic_DNA"/>
</dbReference>
<comment type="similarity">
    <text evidence="7">Belongs to the RnpA family.</text>
</comment>
<feature type="compositionally biased region" description="Polar residues" evidence="9">
    <location>
        <begin position="123"/>
        <end position="133"/>
    </location>
</feature>
<reference evidence="10 11" key="1">
    <citation type="submission" date="2018-12" db="EMBL/GenBank/DDBJ databases">
        <title>Genome Sequence of Candidatus Viridilinea halotolerans isolated from saline sulfide-rich spring.</title>
        <authorList>
            <person name="Grouzdev D.S."/>
            <person name="Burganskaya E.I."/>
            <person name="Krutkina M.S."/>
            <person name="Sukhacheva M.V."/>
            <person name="Gorlenko V.M."/>
        </authorList>
    </citation>
    <scope>NUCLEOTIDE SEQUENCE [LARGE SCALE GENOMIC DNA]</scope>
    <source>
        <strain evidence="10">Chok-6</strain>
    </source>
</reference>
<dbReference type="Proteomes" id="UP000280307">
    <property type="component" value="Unassembled WGS sequence"/>
</dbReference>
<evidence type="ECO:0000313" key="11">
    <source>
        <dbReference type="Proteomes" id="UP000280307"/>
    </source>
</evidence>
<keyword evidence="6 7" id="KW-0694">RNA-binding</keyword>
<evidence type="ECO:0000256" key="6">
    <source>
        <dbReference type="ARBA" id="ARBA00022884"/>
    </source>
</evidence>
<dbReference type="InterPro" id="IPR014721">
    <property type="entry name" value="Ribsml_uS5_D2-typ_fold_subgr"/>
</dbReference>
<sequence length="139" mass="16220">MKRAYRLRRPDQFRRVRREGRSTHSPLLTLNLLAGRRRRLRCGFVVTKQFGNAVQRNRAKRRLREAVRLALPSLNTGFDLVFVVRSAEILTLPFHELRQRIEQLLRRAGLWGQGRPDAPSLADSPQITLQEGTEPTERR</sequence>
<keyword evidence="2 7" id="KW-0819">tRNA processing</keyword>
<dbReference type="EC" id="3.1.26.5" evidence="7 8"/>
<evidence type="ECO:0000256" key="1">
    <source>
        <dbReference type="ARBA" id="ARBA00002663"/>
    </source>
</evidence>
<evidence type="ECO:0000256" key="4">
    <source>
        <dbReference type="ARBA" id="ARBA00022759"/>
    </source>
</evidence>
<dbReference type="InterPro" id="IPR000100">
    <property type="entry name" value="RNase_P"/>
</dbReference>
<comment type="function">
    <text evidence="1 7">RNaseP catalyzes the removal of the 5'-leader sequence from pre-tRNA to produce the mature 5'-terminus. It can also cleave other RNA substrates such as 4.5S RNA. The protein component plays an auxiliary but essential role in vivo by binding to the 5'-leader sequence and broadening the substrate specificity of the ribozyme.</text>
</comment>
<keyword evidence="4 7" id="KW-0255">Endonuclease</keyword>
<evidence type="ECO:0000256" key="3">
    <source>
        <dbReference type="ARBA" id="ARBA00022722"/>
    </source>
</evidence>
<gene>
    <name evidence="7 10" type="primary">rnpA</name>
    <name evidence="10" type="ORF">EI684_19720</name>
</gene>
<evidence type="ECO:0000256" key="9">
    <source>
        <dbReference type="SAM" id="MobiDB-lite"/>
    </source>
</evidence>
<dbReference type="GO" id="GO:0042781">
    <property type="term" value="F:3'-tRNA processing endoribonuclease activity"/>
    <property type="evidence" value="ECO:0007669"/>
    <property type="project" value="TreeGrafter"/>
</dbReference>
<dbReference type="Pfam" id="PF00825">
    <property type="entry name" value="Ribonuclease_P"/>
    <property type="match status" value="1"/>
</dbReference>
<dbReference type="PROSITE" id="PS00648">
    <property type="entry name" value="RIBONUCLEASE_P"/>
    <property type="match status" value="1"/>
</dbReference>
<dbReference type="GO" id="GO:0000049">
    <property type="term" value="F:tRNA binding"/>
    <property type="evidence" value="ECO:0007669"/>
    <property type="project" value="UniProtKB-UniRule"/>
</dbReference>
<name>A0A426TSH1_9CHLR</name>
<comment type="catalytic activity">
    <reaction evidence="7">
        <text>Endonucleolytic cleavage of RNA, removing 5'-extranucleotides from tRNA precursor.</text>
        <dbReference type="EC" id="3.1.26.5"/>
    </reaction>
</comment>
<evidence type="ECO:0000313" key="10">
    <source>
        <dbReference type="EMBL" id="RRR67023.1"/>
    </source>
</evidence>
<dbReference type="HAMAP" id="MF_00227">
    <property type="entry name" value="RNase_P"/>
    <property type="match status" value="1"/>
</dbReference>
<evidence type="ECO:0000256" key="8">
    <source>
        <dbReference type="NCBIfam" id="TIGR00188"/>
    </source>
</evidence>
<dbReference type="SUPFAM" id="SSF54211">
    <property type="entry name" value="Ribosomal protein S5 domain 2-like"/>
    <property type="match status" value="1"/>
</dbReference>
<comment type="subunit">
    <text evidence="7">Consists of a catalytic RNA component (M1 or rnpB) and a protein subunit.</text>
</comment>
<dbReference type="InterPro" id="IPR020539">
    <property type="entry name" value="RNase_P_CS"/>
</dbReference>
<dbReference type="GO" id="GO:0030677">
    <property type="term" value="C:ribonuclease P complex"/>
    <property type="evidence" value="ECO:0007669"/>
    <property type="project" value="TreeGrafter"/>
</dbReference>